<dbReference type="GO" id="GO:0003723">
    <property type="term" value="F:RNA binding"/>
    <property type="evidence" value="ECO:0007669"/>
    <property type="project" value="InterPro"/>
</dbReference>
<feature type="zinc finger region" description="C3H1-type" evidence="5">
    <location>
        <begin position="286"/>
        <end position="313"/>
    </location>
</feature>
<dbReference type="InterPro" id="IPR002625">
    <property type="entry name" value="Smr_dom"/>
</dbReference>
<proteinExistence type="predicted"/>
<name>A0A4U0UU52_9PEZI</name>
<keyword evidence="2" id="KW-0677">Repeat</keyword>
<dbReference type="OrthoDB" id="3247158at2759"/>
<evidence type="ECO:0000256" key="2">
    <source>
        <dbReference type="ARBA" id="ARBA00022737"/>
    </source>
</evidence>
<evidence type="ECO:0000256" key="1">
    <source>
        <dbReference type="ARBA" id="ARBA00022723"/>
    </source>
</evidence>
<feature type="compositionally biased region" description="Pro residues" evidence="6">
    <location>
        <begin position="105"/>
        <end position="115"/>
    </location>
</feature>
<feature type="compositionally biased region" description="Polar residues" evidence="6">
    <location>
        <begin position="525"/>
        <end position="542"/>
    </location>
</feature>
<evidence type="ECO:0000259" key="7">
    <source>
        <dbReference type="PROSITE" id="PS50103"/>
    </source>
</evidence>
<dbReference type="InterPro" id="IPR013899">
    <property type="entry name" value="DUF1771"/>
</dbReference>
<evidence type="ECO:0000259" key="8">
    <source>
        <dbReference type="PROSITE" id="PS50828"/>
    </source>
</evidence>
<dbReference type="STRING" id="329885.A0A4U0UU52"/>
<keyword evidence="3 5" id="KW-0863">Zinc-finger</keyword>
<gene>
    <name evidence="9" type="ORF">B0A54_09552</name>
</gene>
<dbReference type="SMART" id="SM01162">
    <property type="entry name" value="DUF1771"/>
    <property type="match status" value="1"/>
</dbReference>
<dbReference type="EMBL" id="NAJP01000044">
    <property type="protein sequence ID" value="TKA38616.1"/>
    <property type="molecule type" value="Genomic_DNA"/>
</dbReference>
<feature type="region of interest" description="Disordered" evidence="6">
    <location>
        <begin position="403"/>
        <end position="548"/>
    </location>
</feature>
<dbReference type="Gene3D" id="3.30.1370.110">
    <property type="match status" value="1"/>
</dbReference>
<evidence type="ECO:0000313" key="9">
    <source>
        <dbReference type="EMBL" id="TKA38616.1"/>
    </source>
</evidence>
<evidence type="ECO:0000256" key="3">
    <source>
        <dbReference type="ARBA" id="ARBA00022771"/>
    </source>
</evidence>
<dbReference type="PROSITE" id="PS50103">
    <property type="entry name" value="ZF_C3H1"/>
    <property type="match status" value="2"/>
</dbReference>
<feature type="region of interest" description="Disordered" evidence="6">
    <location>
        <begin position="59"/>
        <end position="167"/>
    </location>
</feature>
<feature type="compositionally biased region" description="Basic residues" evidence="6">
    <location>
        <begin position="473"/>
        <end position="489"/>
    </location>
</feature>
<dbReference type="GO" id="GO:0045892">
    <property type="term" value="P:negative regulation of DNA-templated transcription"/>
    <property type="evidence" value="ECO:0007669"/>
    <property type="project" value="InterPro"/>
</dbReference>
<feature type="domain" description="C3H1-type" evidence="7">
    <location>
        <begin position="316"/>
        <end position="338"/>
    </location>
</feature>
<dbReference type="Pfam" id="PF08590">
    <property type="entry name" value="DUF1771"/>
    <property type="match status" value="1"/>
</dbReference>
<dbReference type="SUPFAM" id="SSF160443">
    <property type="entry name" value="SMR domain-like"/>
    <property type="match status" value="1"/>
</dbReference>
<dbReference type="GO" id="GO:0005634">
    <property type="term" value="C:nucleus"/>
    <property type="evidence" value="ECO:0007669"/>
    <property type="project" value="TreeGrafter"/>
</dbReference>
<comment type="caution">
    <text evidence="9">The sequence shown here is derived from an EMBL/GenBank/DDBJ whole genome shotgun (WGS) entry which is preliminary data.</text>
</comment>
<dbReference type="Pfam" id="PF14608">
    <property type="entry name" value="zf-CCCH_2"/>
    <property type="match status" value="2"/>
</dbReference>
<keyword evidence="4 5" id="KW-0862">Zinc</keyword>
<accession>A0A4U0UU52</accession>
<keyword evidence="1 5" id="KW-0479">Metal-binding</keyword>
<feature type="domain" description="C3H1-type" evidence="7">
    <location>
        <begin position="286"/>
        <end position="313"/>
    </location>
</feature>
<feature type="compositionally biased region" description="Low complexity" evidence="6">
    <location>
        <begin position="116"/>
        <end position="129"/>
    </location>
</feature>
<evidence type="ECO:0000256" key="5">
    <source>
        <dbReference type="PROSITE-ProRule" id="PRU00723"/>
    </source>
</evidence>
<dbReference type="InterPro" id="IPR045124">
    <property type="entry name" value="Su(sable)-like"/>
</dbReference>
<dbReference type="InterPro" id="IPR000571">
    <property type="entry name" value="Znf_CCCH"/>
</dbReference>
<evidence type="ECO:0008006" key="11">
    <source>
        <dbReference type="Google" id="ProtNLM"/>
    </source>
</evidence>
<dbReference type="PROSITE" id="PS50828">
    <property type="entry name" value="SMR"/>
    <property type="match status" value="1"/>
</dbReference>
<dbReference type="GO" id="GO:0008270">
    <property type="term" value="F:zinc ion binding"/>
    <property type="evidence" value="ECO:0007669"/>
    <property type="project" value="UniProtKB-KW"/>
</dbReference>
<feature type="zinc finger region" description="C3H1-type" evidence="5">
    <location>
        <begin position="316"/>
        <end position="338"/>
    </location>
</feature>
<feature type="domain" description="Smr" evidence="8">
    <location>
        <begin position="647"/>
        <end position="738"/>
    </location>
</feature>
<protein>
    <recommendedName>
        <fullName evidence="11">Polyadenylate-binding protein-interacting protein 7</fullName>
    </recommendedName>
</protein>
<evidence type="ECO:0000256" key="4">
    <source>
        <dbReference type="ARBA" id="ARBA00022833"/>
    </source>
</evidence>
<dbReference type="SMART" id="SM00356">
    <property type="entry name" value="ZnF_C3H1"/>
    <property type="match status" value="2"/>
</dbReference>
<dbReference type="InterPro" id="IPR036855">
    <property type="entry name" value="Znf_CCCH_sf"/>
</dbReference>
<dbReference type="PANTHER" id="PTHR13119:SF12">
    <property type="entry name" value="PROTEIN SUPPRESSOR OF SABLE"/>
    <property type="match status" value="1"/>
</dbReference>
<dbReference type="AlphaFoldDB" id="A0A4U0UU52"/>
<dbReference type="InterPro" id="IPR036063">
    <property type="entry name" value="Smr_dom_sf"/>
</dbReference>
<organism evidence="9 10">
    <name type="scientific">Friedmanniomyces endolithicus</name>
    <dbReference type="NCBI Taxonomy" id="329885"/>
    <lineage>
        <taxon>Eukaryota</taxon>
        <taxon>Fungi</taxon>
        <taxon>Dikarya</taxon>
        <taxon>Ascomycota</taxon>
        <taxon>Pezizomycotina</taxon>
        <taxon>Dothideomycetes</taxon>
        <taxon>Dothideomycetidae</taxon>
        <taxon>Mycosphaerellales</taxon>
        <taxon>Teratosphaeriaceae</taxon>
        <taxon>Friedmanniomyces</taxon>
    </lineage>
</organism>
<reference evidence="9 10" key="1">
    <citation type="submission" date="2017-03" db="EMBL/GenBank/DDBJ databases">
        <title>Genomes of endolithic fungi from Antarctica.</title>
        <authorList>
            <person name="Coleine C."/>
            <person name="Masonjones S."/>
            <person name="Stajich J.E."/>
        </authorList>
    </citation>
    <scope>NUCLEOTIDE SEQUENCE [LARGE SCALE GENOMIC DNA]</scope>
    <source>
        <strain evidence="9 10">CCFEE 5311</strain>
    </source>
</reference>
<dbReference type="Gene3D" id="4.10.1000.10">
    <property type="entry name" value="Zinc finger, CCCH-type"/>
    <property type="match status" value="1"/>
</dbReference>
<feature type="compositionally biased region" description="Polar residues" evidence="6">
    <location>
        <begin position="153"/>
        <end position="164"/>
    </location>
</feature>
<evidence type="ECO:0000256" key="6">
    <source>
        <dbReference type="SAM" id="MobiDB-lite"/>
    </source>
</evidence>
<dbReference type="Proteomes" id="UP000310066">
    <property type="component" value="Unassembled WGS sequence"/>
</dbReference>
<dbReference type="SUPFAM" id="SSF90229">
    <property type="entry name" value="CCCH zinc finger"/>
    <property type="match status" value="1"/>
</dbReference>
<dbReference type="PANTHER" id="PTHR13119">
    <property type="entry name" value="ZINC FINGER CCCH DOMAIN-CONTAINING PROTEI"/>
    <property type="match status" value="1"/>
</dbReference>
<sequence>MMISQRILDICRPILEDDALGDEDKTDKLEEVLSSAPTSLKGKALEDAVLGALWQWKGVTDKQSSPPPARSTNVIRPRSPAPWIQRAGTPASGTSSPRPHASTPTYPPGFGPQPPAFARTKSSTASPFSSPRPSPRLPVATPAIPHSPRLSAYQFSESSPTTENYGDYGSDTVDWLVNDDASSNTSYGDSGFNSASEFMSPYTTEMSPYDMLRSILQDNKSDDELEQVLEANGYDLSQTINALMEAQGFGAQNALAAAVQEQQSRNIIIGKNMDPSSRPVTPPGQQKSPIVCRYWLASGHCARADCRFAHEIQNHLCKFWLQGNCLAGQNCLFSHDPSALMQQLSIAANSGLSTPQQFAPDFQVQDYDSFPTLTRTTSNPYEESESVDANALNAMLAMNSQLQQHGQQVPVQTPPGLFPTFIPTGPRYQGNSRPGSRPGSRHASRAPTPGSQPNFQDDEAFPSLGSAAAAVKPGKRHHGKRGGHGHHAHNNNLPPNSLADIVRMSPSPSPQDPRDAMRKGGIRNDNATRSPSFTSASTTRENSAAAMAIPEPKNIPWLDTGSGANAAYMKARAEAFKHGGLRNKFLQSAAQAWNRNDARGAKALSLRGQNENGVMREKHREAARVLYEERNARLAAGGGKGEREVYVDLHGLHPEEAVQYLSDCLRDQQGQQPKTRAGASPQRPVYAICGTGHHSKNGKDKVGKAVRQFLNEWRYAFREFSVPGDRNNVGGILGIDPGSYDKDAVVGKGVAGLGDGGDSGVDINEVRGVDTKVVLAKEDPRKMVRIGGETVVEELERG</sequence>
<evidence type="ECO:0000313" key="10">
    <source>
        <dbReference type="Proteomes" id="UP000310066"/>
    </source>
</evidence>